<dbReference type="PROSITE" id="PS00027">
    <property type="entry name" value="HOMEOBOX_1"/>
    <property type="match status" value="1"/>
</dbReference>
<dbReference type="AlphaFoldDB" id="A0A8B8EQB6"/>
<evidence type="ECO:0000256" key="4">
    <source>
        <dbReference type="ARBA" id="ARBA00023125"/>
    </source>
</evidence>
<evidence type="ECO:0000259" key="10">
    <source>
        <dbReference type="PROSITE" id="PS50071"/>
    </source>
</evidence>
<feature type="region of interest" description="Disordered" evidence="9">
    <location>
        <begin position="53"/>
        <end position="170"/>
    </location>
</feature>
<dbReference type="CDD" id="cd00086">
    <property type="entry name" value="homeodomain"/>
    <property type="match status" value="1"/>
</dbReference>
<dbReference type="GO" id="GO:0009952">
    <property type="term" value="P:anterior/posterior pattern specification"/>
    <property type="evidence" value="ECO:0007669"/>
    <property type="project" value="TreeGrafter"/>
</dbReference>
<reference evidence="11" key="1">
    <citation type="submission" date="2024-06" db="UniProtKB">
        <authorList>
            <consortium name="RefSeq"/>
        </authorList>
    </citation>
    <scope>NUCLEOTIDE SEQUENCE [LARGE SCALE GENOMIC DNA]</scope>
</reference>
<evidence type="ECO:0000256" key="8">
    <source>
        <dbReference type="RuleBase" id="RU000682"/>
    </source>
</evidence>
<dbReference type="FunFam" id="1.10.10.60:FF:000193">
    <property type="entry name" value="Ultrabithorax, isoform C"/>
    <property type="match status" value="1"/>
</dbReference>
<dbReference type="InterPro" id="IPR009057">
    <property type="entry name" value="Homeodomain-like_sf"/>
</dbReference>
<dbReference type="SMART" id="SM00389">
    <property type="entry name" value="HOX"/>
    <property type="match status" value="1"/>
</dbReference>
<feature type="compositionally biased region" description="Polar residues" evidence="9">
    <location>
        <begin position="107"/>
        <end position="119"/>
    </location>
</feature>
<dbReference type="PROSITE" id="PS50071">
    <property type="entry name" value="HOMEOBOX_2"/>
    <property type="match status" value="1"/>
</dbReference>
<evidence type="ECO:0000256" key="6">
    <source>
        <dbReference type="ARBA" id="ARBA00023242"/>
    </source>
</evidence>
<dbReference type="InterPro" id="IPR050296">
    <property type="entry name" value="Antp_homeobox"/>
</dbReference>
<evidence type="ECO:0000313" key="12">
    <source>
        <dbReference type="RefSeq" id="XP_022342129.1"/>
    </source>
</evidence>
<dbReference type="GO" id="GO:0005634">
    <property type="term" value="C:nucleus"/>
    <property type="evidence" value="ECO:0007669"/>
    <property type="project" value="UniProtKB-SubCell"/>
</dbReference>
<dbReference type="GO" id="GO:0000981">
    <property type="term" value="F:DNA-binding transcription factor activity, RNA polymerase II-specific"/>
    <property type="evidence" value="ECO:0007669"/>
    <property type="project" value="InterPro"/>
</dbReference>
<evidence type="ECO:0000256" key="2">
    <source>
        <dbReference type="ARBA" id="ARBA00009107"/>
    </source>
</evidence>
<dbReference type="InterPro" id="IPR017970">
    <property type="entry name" value="Homeobox_CS"/>
</dbReference>
<keyword evidence="3" id="KW-0217">Developmental protein</keyword>
<feature type="domain" description="Homeobox" evidence="10">
    <location>
        <begin position="185"/>
        <end position="245"/>
    </location>
</feature>
<keyword evidence="5 7" id="KW-0371">Homeobox</keyword>
<name>A0A8B8EQB6_CRAVI</name>
<keyword evidence="6 7" id="KW-0539">Nucleus</keyword>
<evidence type="ECO:0000256" key="3">
    <source>
        <dbReference type="ARBA" id="ARBA00022473"/>
    </source>
</evidence>
<dbReference type="PANTHER" id="PTHR45659">
    <property type="entry name" value="HOMEOBOX PROTEIN HOX"/>
    <property type="match status" value="1"/>
</dbReference>
<evidence type="ECO:0000256" key="5">
    <source>
        <dbReference type="ARBA" id="ARBA00023155"/>
    </source>
</evidence>
<feature type="region of interest" description="Disordered" evidence="9">
    <location>
        <begin position="253"/>
        <end position="277"/>
    </location>
</feature>
<keyword evidence="4 7" id="KW-0238">DNA-binding</keyword>
<feature type="compositionally biased region" description="Polar residues" evidence="9">
    <location>
        <begin position="135"/>
        <end position="145"/>
    </location>
</feature>
<dbReference type="GeneID" id="111135933"/>
<dbReference type="RefSeq" id="XP_022342129.1">
    <property type="nucleotide sequence ID" value="XM_022486421.1"/>
</dbReference>
<organism evidence="11 12">
    <name type="scientific">Crassostrea virginica</name>
    <name type="common">Eastern oyster</name>
    <dbReference type="NCBI Taxonomy" id="6565"/>
    <lineage>
        <taxon>Eukaryota</taxon>
        <taxon>Metazoa</taxon>
        <taxon>Spiralia</taxon>
        <taxon>Lophotrochozoa</taxon>
        <taxon>Mollusca</taxon>
        <taxon>Bivalvia</taxon>
        <taxon>Autobranchia</taxon>
        <taxon>Pteriomorphia</taxon>
        <taxon>Ostreida</taxon>
        <taxon>Ostreoidea</taxon>
        <taxon>Ostreidae</taxon>
        <taxon>Crassostrea</taxon>
    </lineage>
</organism>
<sequence length="277" mass="31557">MNSYYPASFFAQYSTDNIPHNVGYNSNNFGLLSRFADQISAYHSNNFNSDHHHRFSNGFSSHHSHQDSHFPPRENSTSESPVGGGGSGRISNYPQPAPAHQPEENNVPRSYSSCSTDNWSPPPHGVQPGSPESLHPSTSPYSPVENNNNNPCNMMLHKNMKSDQSSSDQPTPFYPWMGIVGPNSAHRRRGRQTYSRYQTLELEKEFQFNHYLTRKRRIEVAHSLCLTERQIKIWFQNRRMKLKKERQAIKEINDTSTILSSDKKDDKSDGVSSDESP</sequence>
<comment type="similarity">
    <text evidence="2">Belongs to the Antp homeobox family.</text>
</comment>
<evidence type="ECO:0000256" key="7">
    <source>
        <dbReference type="PROSITE-ProRule" id="PRU00108"/>
    </source>
</evidence>
<dbReference type="Proteomes" id="UP000694844">
    <property type="component" value="Chromosome 1"/>
</dbReference>
<dbReference type="Gene3D" id="1.10.10.60">
    <property type="entry name" value="Homeodomain-like"/>
    <property type="match status" value="1"/>
</dbReference>
<dbReference type="GO" id="GO:0000978">
    <property type="term" value="F:RNA polymerase II cis-regulatory region sequence-specific DNA binding"/>
    <property type="evidence" value="ECO:0007669"/>
    <property type="project" value="TreeGrafter"/>
</dbReference>
<keyword evidence="11" id="KW-1185">Reference proteome</keyword>
<accession>A0A8B8EQB6</accession>
<dbReference type="Pfam" id="PF00046">
    <property type="entry name" value="Homeodomain"/>
    <property type="match status" value="1"/>
</dbReference>
<proteinExistence type="inferred from homology"/>
<reference evidence="12" key="2">
    <citation type="submission" date="2025-08" db="UniProtKB">
        <authorList>
            <consortium name="RefSeq"/>
        </authorList>
    </citation>
    <scope>IDENTIFICATION</scope>
    <source>
        <tissue evidence="12">Whole sample</tissue>
    </source>
</reference>
<evidence type="ECO:0000256" key="9">
    <source>
        <dbReference type="SAM" id="MobiDB-lite"/>
    </source>
</evidence>
<comment type="subcellular location">
    <subcellularLocation>
        <location evidence="1 7 8">Nucleus</location>
    </subcellularLocation>
</comment>
<protein>
    <submittedName>
        <fullName evidence="12">Homeobox protein Hox-B7-like</fullName>
    </submittedName>
</protein>
<dbReference type="SUPFAM" id="SSF46689">
    <property type="entry name" value="Homeodomain-like"/>
    <property type="match status" value="1"/>
</dbReference>
<dbReference type="InterPro" id="IPR020479">
    <property type="entry name" value="HD_metazoa"/>
</dbReference>
<dbReference type="InterPro" id="IPR001356">
    <property type="entry name" value="HD"/>
</dbReference>
<dbReference type="KEGG" id="cvn:111135933"/>
<gene>
    <name evidence="12" type="primary">LOC111135933</name>
</gene>
<dbReference type="PRINTS" id="PR00024">
    <property type="entry name" value="HOMEOBOX"/>
</dbReference>
<evidence type="ECO:0000313" key="11">
    <source>
        <dbReference type="Proteomes" id="UP000694844"/>
    </source>
</evidence>
<feature type="DNA-binding region" description="Homeobox" evidence="7">
    <location>
        <begin position="187"/>
        <end position="246"/>
    </location>
</feature>
<dbReference type="OrthoDB" id="6159439at2759"/>
<dbReference type="PANTHER" id="PTHR45659:SF4">
    <property type="entry name" value="HOMEOBOX PROTEIN ABDOMINAL-A"/>
    <property type="match status" value="1"/>
</dbReference>
<evidence type="ECO:0000256" key="1">
    <source>
        <dbReference type="ARBA" id="ARBA00004123"/>
    </source>
</evidence>